<organism evidence="2 3">
    <name type="scientific">Lithospermum erythrorhizon</name>
    <name type="common">Purple gromwell</name>
    <name type="synonym">Lithospermum officinale var. erythrorhizon</name>
    <dbReference type="NCBI Taxonomy" id="34254"/>
    <lineage>
        <taxon>Eukaryota</taxon>
        <taxon>Viridiplantae</taxon>
        <taxon>Streptophyta</taxon>
        <taxon>Embryophyta</taxon>
        <taxon>Tracheophyta</taxon>
        <taxon>Spermatophyta</taxon>
        <taxon>Magnoliopsida</taxon>
        <taxon>eudicotyledons</taxon>
        <taxon>Gunneridae</taxon>
        <taxon>Pentapetalae</taxon>
        <taxon>asterids</taxon>
        <taxon>lamiids</taxon>
        <taxon>Boraginales</taxon>
        <taxon>Boraginaceae</taxon>
        <taxon>Boraginoideae</taxon>
        <taxon>Lithospermeae</taxon>
        <taxon>Lithospermum</taxon>
    </lineage>
</organism>
<evidence type="ECO:0000313" key="3">
    <source>
        <dbReference type="Proteomes" id="UP001454036"/>
    </source>
</evidence>
<proteinExistence type="predicted"/>
<evidence type="ECO:0000313" key="2">
    <source>
        <dbReference type="EMBL" id="GAA0163128.1"/>
    </source>
</evidence>
<comment type="caution">
    <text evidence="2">The sequence shown here is derived from an EMBL/GenBank/DDBJ whole genome shotgun (WGS) entry which is preliminary data.</text>
</comment>
<dbReference type="Proteomes" id="UP001454036">
    <property type="component" value="Unassembled WGS sequence"/>
</dbReference>
<gene>
    <name evidence="2" type="ORF">LIER_19076</name>
</gene>
<evidence type="ECO:0000256" key="1">
    <source>
        <dbReference type="SAM" id="MobiDB-lite"/>
    </source>
</evidence>
<name>A0AAV3QKQ4_LITER</name>
<protein>
    <submittedName>
        <fullName evidence="2">Uncharacterized protein</fullName>
    </submittedName>
</protein>
<keyword evidence="3" id="KW-1185">Reference proteome</keyword>
<dbReference type="EMBL" id="BAABME010004663">
    <property type="protein sequence ID" value="GAA0163128.1"/>
    <property type="molecule type" value="Genomic_DNA"/>
</dbReference>
<reference evidence="2 3" key="1">
    <citation type="submission" date="2024-01" db="EMBL/GenBank/DDBJ databases">
        <title>The complete chloroplast genome sequence of Lithospermum erythrorhizon: insights into the phylogenetic relationship among Boraginaceae species and the maternal lineages of purple gromwells.</title>
        <authorList>
            <person name="Okada T."/>
            <person name="Watanabe K."/>
        </authorList>
    </citation>
    <scope>NUCLEOTIDE SEQUENCE [LARGE SCALE GENOMIC DNA]</scope>
</reference>
<sequence length="82" mass="8957">MAIITEANEHDHNYPQGTEGLNSDDLHDQPQNDAPADAPEPVNLRTGGTVPEVGNSHPPEMTGIIREMTRTIIGSVMQKLRE</sequence>
<accession>A0AAV3QKQ4</accession>
<dbReference type="AlphaFoldDB" id="A0AAV3QKQ4"/>
<feature type="region of interest" description="Disordered" evidence="1">
    <location>
        <begin position="1"/>
        <end position="63"/>
    </location>
</feature>